<accession>A0A180GBQ7</accession>
<organism evidence="1">
    <name type="scientific">Puccinia triticina (isolate 1-1 / race 1 (BBBD))</name>
    <name type="common">Brown leaf rust fungus</name>
    <dbReference type="NCBI Taxonomy" id="630390"/>
    <lineage>
        <taxon>Eukaryota</taxon>
        <taxon>Fungi</taxon>
        <taxon>Dikarya</taxon>
        <taxon>Basidiomycota</taxon>
        <taxon>Pucciniomycotina</taxon>
        <taxon>Pucciniomycetes</taxon>
        <taxon>Pucciniales</taxon>
        <taxon>Pucciniaceae</taxon>
        <taxon>Puccinia</taxon>
    </lineage>
</organism>
<evidence type="ECO:0008006" key="4">
    <source>
        <dbReference type="Google" id="ProtNLM"/>
    </source>
</evidence>
<dbReference type="OrthoDB" id="2505909at2759"/>
<protein>
    <recommendedName>
        <fullName evidence="4">MULE transposase domain-containing protein</fullName>
    </recommendedName>
</protein>
<gene>
    <name evidence="1" type="ORF">PTTG_28425</name>
</gene>
<dbReference type="EMBL" id="ADAS02000108">
    <property type="protein sequence ID" value="OAV90117.1"/>
    <property type="molecule type" value="Genomic_DNA"/>
</dbReference>
<reference evidence="1" key="1">
    <citation type="submission" date="2009-11" db="EMBL/GenBank/DDBJ databases">
        <authorList>
            <consortium name="The Broad Institute Genome Sequencing Platform"/>
            <person name="Ward D."/>
            <person name="Feldgarden M."/>
            <person name="Earl A."/>
            <person name="Young S.K."/>
            <person name="Zeng Q."/>
            <person name="Koehrsen M."/>
            <person name="Alvarado L."/>
            <person name="Berlin A."/>
            <person name="Bochicchio J."/>
            <person name="Borenstein D."/>
            <person name="Chapman S.B."/>
            <person name="Chen Z."/>
            <person name="Engels R."/>
            <person name="Freedman E."/>
            <person name="Gellesch M."/>
            <person name="Goldberg J."/>
            <person name="Griggs A."/>
            <person name="Gujja S."/>
            <person name="Heilman E."/>
            <person name="Heiman D."/>
            <person name="Hepburn T."/>
            <person name="Howarth C."/>
            <person name="Jen D."/>
            <person name="Larson L."/>
            <person name="Lewis B."/>
            <person name="Mehta T."/>
            <person name="Park D."/>
            <person name="Pearson M."/>
            <person name="Roberts A."/>
            <person name="Saif S."/>
            <person name="Shea T."/>
            <person name="Shenoy N."/>
            <person name="Sisk P."/>
            <person name="Stolte C."/>
            <person name="Sykes S."/>
            <person name="Thomson T."/>
            <person name="Walk T."/>
            <person name="White J."/>
            <person name="Yandava C."/>
            <person name="Izard J."/>
            <person name="Baranova O.V."/>
            <person name="Blanton J.M."/>
            <person name="Tanner A.C."/>
            <person name="Dewhirst F.E."/>
            <person name="Haas B."/>
            <person name="Nusbaum C."/>
            <person name="Birren B."/>
        </authorList>
    </citation>
    <scope>NUCLEOTIDE SEQUENCE [LARGE SCALE GENOMIC DNA]</scope>
    <source>
        <strain evidence="1">1-1 BBBD Race 1</strain>
    </source>
</reference>
<proteinExistence type="predicted"/>
<reference evidence="2 3" key="3">
    <citation type="journal article" date="2017" name="G3 (Bethesda)">
        <title>Comparative analysis highlights variable genome content of wheat rusts and divergence of the mating loci.</title>
        <authorList>
            <person name="Cuomo C.A."/>
            <person name="Bakkeren G."/>
            <person name="Khalil H.B."/>
            <person name="Panwar V."/>
            <person name="Joly D."/>
            <person name="Linning R."/>
            <person name="Sakthikumar S."/>
            <person name="Song X."/>
            <person name="Adiconis X."/>
            <person name="Fan L."/>
            <person name="Goldberg J.M."/>
            <person name="Levin J.Z."/>
            <person name="Young S."/>
            <person name="Zeng Q."/>
            <person name="Anikster Y."/>
            <person name="Bruce M."/>
            <person name="Wang M."/>
            <person name="Yin C."/>
            <person name="McCallum B."/>
            <person name="Szabo L.J."/>
            <person name="Hulbert S."/>
            <person name="Chen X."/>
            <person name="Fellers J.P."/>
        </authorList>
    </citation>
    <scope>NUCLEOTIDE SEQUENCE</scope>
    <source>
        <strain evidence="2">isolate 1-1 / race 1 (BBBD)</strain>
        <strain evidence="3">Isolate 1-1 / race 1 (BBBD)</strain>
    </source>
</reference>
<dbReference type="PANTHER" id="PTHR48159:SF1">
    <property type="entry name" value="MEMBRANE-ASSOCIATED GIANT PROTEIN ANTIGEN, PUTATIVE-RELATED"/>
    <property type="match status" value="1"/>
</dbReference>
<dbReference type="EnsemblFungi" id="PTTG_28425-t43_1">
    <property type="protein sequence ID" value="PTTG_28425-t43_1-p1"/>
    <property type="gene ID" value="PTTG_28425"/>
</dbReference>
<dbReference type="AlphaFoldDB" id="A0A180GBQ7"/>
<dbReference type="Proteomes" id="UP000005240">
    <property type="component" value="Unassembled WGS sequence"/>
</dbReference>
<dbReference type="STRING" id="630390.A0A180GBQ7"/>
<reference evidence="1" key="2">
    <citation type="submission" date="2016-05" db="EMBL/GenBank/DDBJ databases">
        <title>Comparative analysis highlights variable genome content of wheat rusts and divergence of the mating loci.</title>
        <authorList>
            <person name="Cuomo C.A."/>
            <person name="Bakkeren G."/>
            <person name="Szabo L."/>
            <person name="Khalil H."/>
            <person name="Joly D."/>
            <person name="Goldberg J."/>
            <person name="Young S."/>
            <person name="Zeng Q."/>
            <person name="Fellers J."/>
        </authorList>
    </citation>
    <scope>NUCLEOTIDE SEQUENCE [LARGE SCALE GENOMIC DNA]</scope>
    <source>
        <strain evidence="1">1-1 BBBD Race 1</strain>
    </source>
</reference>
<keyword evidence="3" id="KW-1185">Reference proteome</keyword>
<reference evidence="2" key="4">
    <citation type="submission" date="2025-05" db="UniProtKB">
        <authorList>
            <consortium name="EnsemblFungi"/>
        </authorList>
    </citation>
    <scope>IDENTIFICATION</scope>
    <source>
        <strain evidence="2">isolate 1-1 / race 1 (BBBD)</strain>
    </source>
</reference>
<sequence>MSDCAVPIRNAVQSVYQDLGPLAPQHNWCSFHVLKALKGQAVSYLHARATEAEAEFSRILYSTTDPSPMMTEYLAKWGQVKSEFAKCVKKQWVPNMIHWVHFYQTTAHQGIKTNNYVEAWHRVLKTQYIPPPKKHQIDKFVQILCHDVEVTNRNKHDSVDCGYKAQVFNEFQERSKKLADGYTMAALTILGSN</sequence>
<dbReference type="VEuPathDB" id="FungiDB:PTTG_28425"/>
<evidence type="ECO:0000313" key="3">
    <source>
        <dbReference type="Proteomes" id="UP000005240"/>
    </source>
</evidence>
<name>A0A180GBQ7_PUCT1</name>
<evidence type="ECO:0000313" key="1">
    <source>
        <dbReference type="EMBL" id="OAV90117.1"/>
    </source>
</evidence>
<evidence type="ECO:0000313" key="2">
    <source>
        <dbReference type="EnsemblFungi" id="PTTG_28425-t43_1-p1"/>
    </source>
</evidence>
<dbReference type="PANTHER" id="PTHR48159">
    <property type="entry name" value="MULE DOMAIN-CONTAINING PROTEIN"/>
    <property type="match status" value="1"/>
</dbReference>